<reference evidence="1" key="1">
    <citation type="journal article" date="2017" name="Sci. Rep.">
        <title>Antennal transcriptome analysis and expression profiles of olfactory genes in Anoplophora chinensis.</title>
        <authorList>
            <person name="Wang J."/>
            <person name="Hu P."/>
            <person name="Gao P."/>
            <person name="Tao J."/>
            <person name="Luo Y."/>
        </authorList>
    </citation>
    <scope>NUCLEOTIDE SEQUENCE</scope>
</reference>
<protein>
    <submittedName>
        <fullName evidence="1">Odorant-binding protein</fullName>
    </submittedName>
</protein>
<proteinExistence type="evidence at transcript level"/>
<dbReference type="AlphaFoldDB" id="A0A2H4ZB25"/>
<name>A0A2H4ZB25_ANOCN</name>
<organism evidence="1">
    <name type="scientific">Anoplophora chinensis</name>
    <name type="common">Citrus longhorn beetle</name>
    <dbReference type="NCBI Taxonomy" id="217632"/>
    <lineage>
        <taxon>Eukaryota</taxon>
        <taxon>Metazoa</taxon>
        <taxon>Ecdysozoa</taxon>
        <taxon>Arthropoda</taxon>
        <taxon>Hexapoda</taxon>
        <taxon>Insecta</taxon>
        <taxon>Pterygota</taxon>
        <taxon>Neoptera</taxon>
        <taxon>Endopterygota</taxon>
        <taxon>Coleoptera</taxon>
        <taxon>Polyphaga</taxon>
        <taxon>Cucujiformia</taxon>
        <taxon>Chrysomeloidea</taxon>
        <taxon>Cerambycidae</taxon>
        <taxon>Lamiinae</taxon>
        <taxon>Lamiini</taxon>
        <taxon>Anoplophora</taxon>
    </lineage>
</organism>
<sequence length="124" mass="13359">MQIIYVILNKTEPEKIGSPLGVTIDNSTLLDQTINFGLVSCNKGNLLSDNSDVQVAVGLLETGLSGHAQHVGAYYVVIDVLVELFQTAFIGESFRVGLAGIMDLFKVYPFAIGELSQGYCKDST</sequence>
<evidence type="ECO:0000313" key="1">
    <source>
        <dbReference type="EMBL" id="AUF72958.1"/>
    </source>
</evidence>
<dbReference type="EMBL" id="MF975382">
    <property type="protein sequence ID" value="AUF72958.1"/>
    <property type="molecule type" value="mRNA"/>
</dbReference>
<accession>A0A2H4ZB25</accession>